<dbReference type="AlphaFoldDB" id="A0A9P0QRZ3"/>
<dbReference type="Proteomes" id="UP000837801">
    <property type="component" value="Unassembled WGS sequence"/>
</dbReference>
<evidence type="ECO:0000313" key="2">
    <source>
        <dbReference type="Proteomes" id="UP000837801"/>
    </source>
</evidence>
<name>A0A9P0QRZ3_9ASCO</name>
<dbReference type="EMBL" id="CAKXYY010000012">
    <property type="protein sequence ID" value="CAH2353839.1"/>
    <property type="molecule type" value="Genomic_DNA"/>
</dbReference>
<keyword evidence="2" id="KW-1185">Reference proteome</keyword>
<proteinExistence type="predicted"/>
<accession>A0A9P0QRZ3</accession>
<comment type="caution">
    <text evidence="1">The sequence shown here is derived from an EMBL/GenBank/DDBJ whole genome shotgun (WGS) entry which is preliminary data.</text>
</comment>
<dbReference type="OrthoDB" id="5344687at2759"/>
<sequence length="150" mass="17090">MDDTEKPDPVLMQVPLIRNPSYLPPKAITLNLNYGKLLPTLTKSVVPPKVNISEGELRKWEKDIEAVKLRFEKADSAEQIRYQEWVKRKQTQIAPGFDSMGGIMMPSRVEKTEEVTKAEEINELDALFGKTSISSKVEPTEHSIHKENQE</sequence>
<protein>
    <submittedName>
        <fullName evidence="1">Uncharacterized protein</fullName>
    </submittedName>
</protein>
<organism evidence="1 2">
    <name type="scientific">[Candida] railenensis</name>
    <dbReference type="NCBI Taxonomy" id="45579"/>
    <lineage>
        <taxon>Eukaryota</taxon>
        <taxon>Fungi</taxon>
        <taxon>Dikarya</taxon>
        <taxon>Ascomycota</taxon>
        <taxon>Saccharomycotina</taxon>
        <taxon>Pichiomycetes</taxon>
        <taxon>Debaryomycetaceae</taxon>
        <taxon>Kurtzmaniella</taxon>
    </lineage>
</organism>
<reference evidence="1" key="1">
    <citation type="submission" date="2022-03" db="EMBL/GenBank/DDBJ databases">
        <authorList>
            <person name="Legras J.-L."/>
            <person name="Devillers H."/>
            <person name="Grondin C."/>
        </authorList>
    </citation>
    <scope>NUCLEOTIDE SEQUENCE</scope>
    <source>
        <strain evidence="1">CLIB 1423</strain>
    </source>
</reference>
<evidence type="ECO:0000313" key="1">
    <source>
        <dbReference type="EMBL" id="CAH2353839.1"/>
    </source>
</evidence>
<gene>
    <name evidence="1" type="ORF">CLIB1423_12S04104</name>
</gene>